<evidence type="ECO:0000256" key="1">
    <source>
        <dbReference type="ARBA" id="ARBA00000085"/>
    </source>
</evidence>
<dbReference type="Gene3D" id="3.30.565.10">
    <property type="entry name" value="Histidine kinase-like ATPase, C-terminal domain"/>
    <property type="match status" value="1"/>
</dbReference>
<evidence type="ECO:0000256" key="8">
    <source>
        <dbReference type="SAM" id="Coils"/>
    </source>
</evidence>
<dbReference type="PROSITE" id="PS50885">
    <property type="entry name" value="HAMP"/>
    <property type="match status" value="1"/>
</dbReference>
<feature type="coiled-coil region" evidence="8">
    <location>
        <begin position="305"/>
        <end position="364"/>
    </location>
</feature>
<dbReference type="InterPro" id="IPR003594">
    <property type="entry name" value="HATPase_dom"/>
</dbReference>
<dbReference type="SMART" id="SM00388">
    <property type="entry name" value="HisKA"/>
    <property type="match status" value="1"/>
</dbReference>
<comment type="subcellular location">
    <subcellularLocation>
        <location evidence="2">Membrane</location>
    </subcellularLocation>
</comment>
<dbReference type="GO" id="GO:0000155">
    <property type="term" value="F:phosphorelay sensor kinase activity"/>
    <property type="evidence" value="ECO:0007669"/>
    <property type="project" value="InterPro"/>
</dbReference>
<dbReference type="SUPFAM" id="SSF47384">
    <property type="entry name" value="Homodimeric domain of signal transducing histidine kinase"/>
    <property type="match status" value="1"/>
</dbReference>
<keyword evidence="6" id="KW-0418">Kinase</keyword>
<evidence type="ECO:0000259" key="11">
    <source>
        <dbReference type="PROSITE" id="PS50885"/>
    </source>
</evidence>
<keyword evidence="7" id="KW-0902">Two-component regulatory system</keyword>
<dbReference type="SMART" id="SM00387">
    <property type="entry name" value="HATPase_c"/>
    <property type="match status" value="1"/>
</dbReference>
<keyword evidence="9" id="KW-0472">Membrane</keyword>
<dbReference type="InterPro" id="IPR005467">
    <property type="entry name" value="His_kinase_dom"/>
</dbReference>
<evidence type="ECO:0000256" key="9">
    <source>
        <dbReference type="SAM" id="Phobius"/>
    </source>
</evidence>
<dbReference type="GO" id="GO:0016020">
    <property type="term" value="C:membrane"/>
    <property type="evidence" value="ECO:0007669"/>
    <property type="project" value="UniProtKB-SubCell"/>
</dbReference>
<dbReference type="Pfam" id="PF02518">
    <property type="entry name" value="HATPase_c"/>
    <property type="match status" value="1"/>
</dbReference>
<evidence type="ECO:0000256" key="4">
    <source>
        <dbReference type="ARBA" id="ARBA00022553"/>
    </source>
</evidence>
<evidence type="ECO:0000313" key="12">
    <source>
        <dbReference type="EMBL" id="RUS98408.1"/>
    </source>
</evidence>
<keyword evidence="4" id="KW-0597">Phosphoprotein</keyword>
<organism evidence="12 13">
    <name type="scientific">Trichormus variabilis SAG 1403-4b</name>
    <dbReference type="NCBI Taxonomy" id="447716"/>
    <lineage>
        <taxon>Bacteria</taxon>
        <taxon>Bacillati</taxon>
        <taxon>Cyanobacteriota</taxon>
        <taxon>Cyanophyceae</taxon>
        <taxon>Nostocales</taxon>
        <taxon>Nostocaceae</taxon>
        <taxon>Trichormus</taxon>
    </lineage>
</organism>
<evidence type="ECO:0000256" key="7">
    <source>
        <dbReference type="ARBA" id="ARBA00023012"/>
    </source>
</evidence>
<keyword evidence="8" id="KW-0175">Coiled coil</keyword>
<dbReference type="InterPro" id="IPR036097">
    <property type="entry name" value="HisK_dim/P_sf"/>
</dbReference>
<evidence type="ECO:0000256" key="2">
    <source>
        <dbReference type="ARBA" id="ARBA00004370"/>
    </source>
</evidence>
<evidence type="ECO:0000256" key="6">
    <source>
        <dbReference type="ARBA" id="ARBA00022777"/>
    </source>
</evidence>
<dbReference type="CDD" id="cd00082">
    <property type="entry name" value="HisKA"/>
    <property type="match status" value="1"/>
</dbReference>
<dbReference type="SMART" id="SM00304">
    <property type="entry name" value="HAMP"/>
    <property type="match status" value="1"/>
</dbReference>
<gene>
    <name evidence="12" type="ORF">DSM107003_14960</name>
</gene>
<dbReference type="CDD" id="cd06225">
    <property type="entry name" value="HAMP"/>
    <property type="match status" value="1"/>
</dbReference>
<dbReference type="InterPro" id="IPR036890">
    <property type="entry name" value="HATPase_C_sf"/>
</dbReference>
<dbReference type="AlphaFoldDB" id="A0A3S1CUB4"/>
<dbReference type="Pfam" id="PF00672">
    <property type="entry name" value="HAMP"/>
    <property type="match status" value="1"/>
</dbReference>
<name>A0A3S1CUB4_ANAVA</name>
<feature type="domain" description="HAMP" evidence="11">
    <location>
        <begin position="253"/>
        <end position="306"/>
    </location>
</feature>
<dbReference type="PANTHER" id="PTHR43065">
    <property type="entry name" value="SENSOR HISTIDINE KINASE"/>
    <property type="match status" value="1"/>
</dbReference>
<keyword evidence="9" id="KW-0812">Transmembrane</keyword>
<comment type="caution">
    <text evidence="12">The sequence shown here is derived from an EMBL/GenBank/DDBJ whole genome shotgun (WGS) entry which is preliminary data.</text>
</comment>
<evidence type="ECO:0000313" key="13">
    <source>
        <dbReference type="Proteomes" id="UP000276103"/>
    </source>
</evidence>
<comment type="catalytic activity">
    <reaction evidence="1">
        <text>ATP + protein L-histidine = ADP + protein N-phospho-L-histidine.</text>
        <dbReference type="EC" id="2.7.13.3"/>
    </reaction>
</comment>
<dbReference type="Gene3D" id="1.10.287.130">
    <property type="match status" value="1"/>
</dbReference>
<keyword evidence="9" id="KW-1133">Transmembrane helix</keyword>
<protein>
    <recommendedName>
        <fullName evidence="3">histidine kinase</fullName>
        <ecNumber evidence="3">2.7.13.3</ecNumber>
    </recommendedName>
</protein>
<dbReference type="EMBL" id="RSCM01000003">
    <property type="protein sequence ID" value="RUS98408.1"/>
    <property type="molecule type" value="Genomic_DNA"/>
</dbReference>
<accession>A0A3S1CUB4</accession>
<keyword evidence="5" id="KW-0808">Transferase</keyword>
<dbReference type="PANTHER" id="PTHR43065:SF50">
    <property type="entry name" value="HISTIDINE KINASE"/>
    <property type="match status" value="1"/>
</dbReference>
<dbReference type="Gene3D" id="6.10.340.10">
    <property type="match status" value="1"/>
</dbReference>
<dbReference type="SUPFAM" id="SSF55874">
    <property type="entry name" value="ATPase domain of HSP90 chaperone/DNA topoisomerase II/histidine kinase"/>
    <property type="match status" value="1"/>
</dbReference>
<dbReference type="EC" id="2.7.13.3" evidence="3"/>
<keyword evidence="13" id="KW-1185">Reference proteome</keyword>
<proteinExistence type="predicted"/>
<sequence length="617" mass="70816">MINLAKKRIKPIFLWFGYLSNNLNIAKKISYGYTVTIGIAAIGTITGLVIANHYEASAQNQLFLSYQQQSLLKDLENAVVTVRLHPQRLATVLNNSIWLEFEKNKFLEDLTHVNQQLLDISKFIQSHPDNLAVDNQELTNLVNKYRKNTDLYTQIIKDFWLQISSNNVLIEKNANSSQKKLISLLNQKEYIDLNVKFERLSDELIIIIRRADIQREQANVSFNNAQKLRVKIILGSILLSSIMAAALAFYTTILITRPLKEVTQTARKITEESNFKLRANVNSNDEVGTLATSLNRLVEWVGDYTQEIELSRKNLEQRVEERTQQLQEAQRTLEQRVEERTQQLQQTLQELKDTQGQLIQTEKMSSLGEMVAGIAHEINNPVNFIYGNIQCAENYLEDLVNLLNLYQEQYPHENLIIEKKIADIDLEFLTEDVSKMFFSMKIGAQRIREIVLSLRNFSRLDEAEMKDVNIHEGIDNTLLILNHRLNKQIQVIKNYGDLPLIDCYPAQLNQVFMNIISNGIDALIEYENKDNKQIFIDTLKLDNNYIKVVIRDNGPGILPEIINKLFDPFFTTKPVGKGTGLGLSICYQIIEKHQGKIEVISAVAQGTEFVITLPIKH</sequence>
<feature type="domain" description="Histidine kinase" evidence="10">
    <location>
        <begin position="373"/>
        <end position="617"/>
    </location>
</feature>
<evidence type="ECO:0000259" key="10">
    <source>
        <dbReference type="PROSITE" id="PS50109"/>
    </source>
</evidence>
<evidence type="ECO:0000256" key="3">
    <source>
        <dbReference type="ARBA" id="ARBA00012438"/>
    </source>
</evidence>
<dbReference type="InterPro" id="IPR004358">
    <property type="entry name" value="Sig_transdc_His_kin-like_C"/>
</dbReference>
<dbReference type="SUPFAM" id="SSF158472">
    <property type="entry name" value="HAMP domain-like"/>
    <property type="match status" value="1"/>
</dbReference>
<dbReference type="InterPro" id="IPR003661">
    <property type="entry name" value="HisK_dim/P_dom"/>
</dbReference>
<feature type="transmembrane region" description="Helical" evidence="9">
    <location>
        <begin position="232"/>
        <end position="255"/>
    </location>
</feature>
<dbReference type="PROSITE" id="PS50109">
    <property type="entry name" value="HIS_KIN"/>
    <property type="match status" value="1"/>
</dbReference>
<dbReference type="PRINTS" id="PR00344">
    <property type="entry name" value="BCTRLSENSOR"/>
</dbReference>
<dbReference type="OrthoDB" id="501036at2"/>
<reference evidence="12 13" key="1">
    <citation type="journal article" date="2019" name="Genome Biol. Evol.">
        <title>Day and night: Metabolic profiles and evolutionary relationships of six axenic non-marine cyanobacteria.</title>
        <authorList>
            <person name="Will S.E."/>
            <person name="Henke P."/>
            <person name="Boedeker C."/>
            <person name="Huang S."/>
            <person name="Brinkmann H."/>
            <person name="Rohde M."/>
            <person name="Jarek M."/>
            <person name="Friedl T."/>
            <person name="Seufert S."/>
            <person name="Schumacher M."/>
            <person name="Overmann J."/>
            <person name="Neumann-Schaal M."/>
            <person name="Petersen J."/>
        </authorList>
    </citation>
    <scope>NUCLEOTIDE SEQUENCE [LARGE SCALE GENOMIC DNA]</scope>
    <source>
        <strain evidence="12 13">SAG 1403-4b</strain>
    </source>
</reference>
<evidence type="ECO:0000256" key="5">
    <source>
        <dbReference type="ARBA" id="ARBA00022679"/>
    </source>
</evidence>
<dbReference type="Proteomes" id="UP000276103">
    <property type="component" value="Unassembled WGS sequence"/>
</dbReference>
<dbReference type="InterPro" id="IPR003660">
    <property type="entry name" value="HAMP_dom"/>
</dbReference>